<proteinExistence type="predicted"/>
<feature type="transmembrane region" description="Helical" evidence="1">
    <location>
        <begin position="44"/>
        <end position="63"/>
    </location>
</feature>
<dbReference type="AlphaFoldDB" id="A0A6L7I2Z1"/>
<protein>
    <submittedName>
        <fullName evidence="2">Trypsin</fullName>
    </submittedName>
</protein>
<evidence type="ECO:0000313" key="2">
    <source>
        <dbReference type="EMBL" id="MXR70753.1"/>
    </source>
</evidence>
<sequence>MVRSFALLGALFAGFLVWLIVSADAGRSNPLFELARALPYGDKLGHMILFGTLTLFAVVGSNFRRVSFGRLSLGRFSLGQQSCWGMRPYLGALVVAIVVIIEECSQHYFPSRTFDGYDLLADGVGIMLFSLLSHYLEKRFSTGNESSSRN</sequence>
<evidence type="ECO:0000256" key="1">
    <source>
        <dbReference type="SAM" id="Phobius"/>
    </source>
</evidence>
<dbReference type="PANTHER" id="PTHR28008:SF1">
    <property type="entry name" value="DOMAIN PROTEIN, PUTATIVE (AFU_ORTHOLOGUE AFUA_3G10980)-RELATED"/>
    <property type="match status" value="1"/>
</dbReference>
<evidence type="ECO:0000313" key="3">
    <source>
        <dbReference type="Proteomes" id="UP000474778"/>
    </source>
</evidence>
<keyword evidence="1" id="KW-0472">Membrane</keyword>
<dbReference type="PANTHER" id="PTHR28008">
    <property type="entry name" value="DOMAIN PROTEIN, PUTATIVE (AFU_ORTHOLOGUE AFUA_3G10980)-RELATED"/>
    <property type="match status" value="1"/>
</dbReference>
<dbReference type="Proteomes" id="UP000474778">
    <property type="component" value="Unassembled WGS sequence"/>
</dbReference>
<feature type="transmembrane region" description="Helical" evidence="1">
    <location>
        <begin position="116"/>
        <end position="136"/>
    </location>
</feature>
<feature type="transmembrane region" description="Helical" evidence="1">
    <location>
        <begin position="84"/>
        <end position="101"/>
    </location>
</feature>
<dbReference type="EMBL" id="WRPA01000024">
    <property type="protein sequence ID" value="MXR70753.1"/>
    <property type="molecule type" value="Genomic_DNA"/>
</dbReference>
<gene>
    <name evidence="2" type="ORF">GNT65_19025</name>
</gene>
<keyword evidence="3" id="KW-1185">Reference proteome</keyword>
<reference evidence="2 3" key="1">
    <citation type="submission" date="2019-12" db="EMBL/GenBank/DDBJ databases">
        <title>Shewanella insulae sp. nov., isolated from a tidal flat.</title>
        <authorList>
            <person name="Yoon J.-H."/>
        </authorList>
    </citation>
    <scope>NUCLEOTIDE SEQUENCE [LARGE SCALE GENOMIC DNA]</scope>
    <source>
        <strain evidence="2 3">JBTF-M18</strain>
    </source>
</reference>
<keyword evidence="1" id="KW-0812">Transmembrane</keyword>
<keyword evidence="1" id="KW-1133">Transmembrane helix</keyword>
<accession>A0A6L7I2Z1</accession>
<organism evidence="2 3">
    <name type="scientific">Shewanella insulae</name>
    <dbReference type="NCBI Taxonomy" id="2681496"/>
    <lineage>
        <taxon>Bacteria</taxon>
        <taxon>Pseudomonadati</taxon>
        <taxon>Pseudomonadota</taxon>
        <taxon>Gammaproteobacteria</taxon>
        <taxon>Alteromonadales</taxon>
        <taxon>Shewanellaceae</taxon>
        <taxon>Shewanella</taxon>
    </lineage>
</organism>
<comment type="caution">
    <text evidence="2">The sequence shown here is derived from an EMBL/GenBank/DDBJ whole genome shotgun (WGS) entry which is preliminary data.</text>
</comment>
<name>A0A6L7I2Z1_9GAMM</name>